<accession>A1BC44</accession>
<dbReference type="EMBL" id="CP000491">
    <property type="protein sequence ID" value="ABL73088.1"/>
    <property type="molecule type" value="Genomic_DNA"/>
</dbReference>
<reference evidence="2" key="1">
    <citation type="submission" date="2006-12" db="EMBL/GenBank/DDBJ databases">
        <title>Complete sequence of plasmid 1 of Paracoccus denitrificans PD1222.</title>
        <authorList>
            <person name="Copeland A."/>
            <person name="Lucas S."/>
            <person name="Lapidus A."/>
            <person name="Barry K."/>
            <person name="Detter J.C."/>
            <person name="Glavina del Rio T."/>
            <person name="Hammon N."/>
            <person name="Israni S."/>
            <person name="Dalin E."/>
            <person name="Tice H."/>
            <person name="Pitluck S."/>
            <person name="Munk A.C."/>
            <person name="Brettin T."/>
            <person name="Bruce D."/>
            <person name="Han C."/>
            <person name="Tapia R."/>
            <person name="Gilna P."/>
            <person name="Schmutz J."/>
            <person name="Larimer F."/>
            <person name="Land M."/>
            <person name="Hauser L."/>
            <person name="Kyrpides N."/>
            <person name="Lykidis A."/>
            <person name="Spiro S."/>
            <person name="Richardson D.J."/>
            <person name="Moir J.W.B."/>
            <person name="Ferguson S.J."/>
            <person name="van Spanning R.J.M."/>
            <person name="Richardson P."/>
        </authorList>
    </citation>
    <scope>NUCLEOTIDE SEQUENCE [LARGE SCALE GENOMIC DNA]</scope>
    <source>
        <strain evidence="2">Pd 1222</strain>
        <plasmid evidence="2">pPD1222</plasmid>
    </source>
</reference>
<protein>
    <recommendedName>
        <fullName evidence="3">Sulfotransferase domain-containing protein</fullName>
    </recommendedName>
</protein>
<dbReference type="HOGENOM" id="CLU_042139_0_0_5"/>
<dbReference type="KEGG" id="pde:Pden_5028"/>
<dbReference type="eggNOG" id="ENOG5033589">
    <property type="taxonomic scope" value="Bacteria"/>
</dbReference>
<dbReference type="EnsemblBacteria" id="ABL73088">
    <property type="protein sequence ID" value="ABL73088"/>
    <property type="gene ID" value="Pden_5028"/>
</dbReference>
<dbReference type="InterPro" id="IPR027417">
    <property type="entry name" value="P-loop_NTPase"/>
</dbReference>
<sequence length="336" mass="37624">MRSRKGVAKGISSWRISAPPCHSGKPMNLTVHIGTTKTGSSSIQKFLSNNRDILRDRGILVPSSLGRVIHLNAVLSALPFGKSPDLAQTIPLTDAEQHAAFRENTSAAFREEIAGAPGCQEVVITAEQLHSRLPLPDYIQTFRDLFCRDFSTIRIVIYVRPQLDQIISLYSTMLRGGYAHSLGDFIKSRMQPIFRPYFDLRDVITRWADVFGRENVIVRPYKGVARDFGTLGDFCELLKLDLGEEGWQLDKQQVNASINVAGQELLLMLNKTGALDAVQRRKVAKWAEAHCTGRGAMPPLAQAQAFQSQFDEGNAWVTETFFPDHPEYLEPRWPEA</sequence>
<keyword evidence="2" id="KW-1185">Reference proteome</keyword>
<keyword evidence="1" id="KW-0614">Plasmid</keyword>
<dbReference type="Proteomes" id="UP000000361">
    <property type="component" value="Chromosome 1"/>
</dbReference>
<name>A1BC44_PARDP</name>
<dbReference type="Gene3D" id="3.40.50.300">
    <property type="entry name" value="P-loop containing nucleotide triphosphate hydrolases"/>
    <property type="match status" value="1"/>
</dbReference>
<dbReference type="SUPFAM" id="SSF52540">
    <property type="entry name" value="P-loop containing nucleoside triphosphate hydrolases"/>
    <property type="match status" value="1"/>
</dbReference>
<evidence type="ECO:0000313" key="2">
    <source>
        <dbReference type="Proteomes" id="UP000000361"/>
    </source>
</evidence>
<evidence type="ECO:0008006" key="3">
    <source>
        <dbReference type="Google" id="ProtNLM"/>
    </source>
</evidence>
<geneLocation type="plasmid" evidence="2">
    <name>pPD1222</name>
</geneLocation>
<dbReference type="AlphaFoldDB" id="A1BC44"/>
<proteinExistence type="predicted"/>
<gene>
    <name evidence="1" type="ordered locus">Pden_5028</name>
</gene>
<organism evidence="1 2">
    <name type="scientific">Paracoccus denitrificans (strain Pd 1222)</name>
    <dbReference type="NCBI Taxonomy" id="318586"/>
    <lineage>
        <taxon>Bacteria</taxon>
        <taxon>Pseudomonadati</taxon>
        <taxon>Pseudomonadota</taxon>
        <taxon>Alphaproteobacteria</taxon>
        <taxon>Rhodobacterales</taxon>
        <taxon>Paracoccaceae</taxon>
        <taxon>Paracoccus</taxon>
    </lineage>
</organism>
<evidence type="ECO:0000313" key="1">
    <source>
        <dbReference type="EMBL" id="ABL73088.1"/>
    </source>
</evidence>